<evidence type="ECO:0000313" key="7">
    <source>
        <dbReference type="Proteomes" id="UP001500795"/>
    </source>
</evidence>
<dbReference type="Pfam" id="PF00126">
    <property type="entry name" value="HTH_1"/>
    <property type="match status" value="1"/>
</dbReference>
<dbReference type="PROSITE" id="PS50931">
    <property type="entry name" value="HTH_LYSR"/>
    <property type="match status" value="1"/>
</dbReference>
<dbReference type="InterPro" id="IPR036390">
    <property type="entry name" value="WH_DNA-bd_sf"/>
</dbReference>
<dbReference type="Proteomes" id="UP001500795">
    <property type="component" value="Unassembled WGS sequence"/>
</dbReference>
<dbReference type="PRINTS" id="PR00039">
    <property type="entry name" value="HTHLYSR"/>
</dbReference>
<evidence type="ECO:0000259" key="5">
    <source>
        <dbReference type="PROSITE" id="PS50931"/>
    </source>
</evidence>
<comment type="caution">
    <text evidence="6">The sequence shown here is derived from an EMBL/GenBank/DDBJ whole genome shotgun (WGS) entry which is preliminary data.</text>
</comment>
<dbReference type="CDD" id="cd08414">
    <property type="entry name" value="PBP2_LTTR_aromatics_like"/>
    <property type="match status" value="1"/>
</dbReference>
<sequence length="303" mass="33346">MDFRQLRYFVAIVEEGSISAASRKVHIAQPALTRQIHALEAALGGSLFERGAKGIALTVTGKALYEEAKQLLETRERIMARITALGQGITGKVAVGVTVSHLWVPEIKQVLSGFRDSYPQVALEVYPLLSGPQSEKLKDGSIDAGFLYMGDEIPDYLRTRLFHKDNLVLAVPENSPLVDSPPDKVHQLNRYNFVWGPRSSSPVYYDKLLAYLHQQDFYPKVVQIGADNVTILSLVAAGLGISIVPGDCKWISPPGVSFIDMPELARCDMSVSFAWNTHNHSPALQNFINTVLDGCHTQQPSSC</sequence>
<dbReference type="InterPro" id="IPR000847">
    <property type="entry name" value="LysR_HTH_N"/>
</dbReference>
<dbReference type="PANTHER" id="PTHR30346">
    <property type="entry name" value="TRANSCRIPTIONAL DUAL REGULATOR HCAR-RELATED"/>
    <property type="match status" value="1"/>
</dbReference>
<evidence type="ECO:0000256" key="1">
    <source>
        <dbReference type="ARBA" id="ARBA00009437"/>
    </source>
</evidence>
<organism evidence="6 7">
    <name type="scientific">Zobellella aerophila</name>
    <dbReference type="NCBI Taxonomy" id="870480"/>
    <lineage>
        <taxon>Bacteria</taxon>
        <taxon>Pseudomonadati</taxon>
        <taxon>Pseudomonadota</taxon>
        <taxon>Gammaproteobacteria</taxon>
        <taxon>Aeromonadales</taxon>
        <taxon>Aeromonadaceae</taxon>
        <taxon>Zobellella</taxon>
    </lineage>
</organism>
<feature type="domain" description="HTH lysR-type" evidence="5">
    <location>
        <begin position="1"/>
        <end position="58"/>
    </location>
</feature>
<accession>A0ABP6WD49</accession>
<dbReference type="SUPFAM" id="SSF53850">
    <property type="entry name" value="Periplasmic binding protein-like II"/>
    <property type="match status" value="1"/>
</dbReference>
<keyword evidence="7" id="KW-1185">Reference proteome</keyword>
<gene>
    <name evidence="6" type="ORF">GCM10022394_30540</name>
</gene>
<dbReference type="RefSeq" id="WP_344959636.1">
    <property type="nucleotide sequence ID" value="NZ_BAABCX010000005.1"/>
</dbReference>
<evidence type="ECO:0000313" key="6">
    <source>
        <dbReference type="EMBL" id="GAA3548289.1"/>
    </source>
</evidence>
<keyword evidence="3" id="KW-0238">DNA-binding</keyword>
<reference evidence="7" key="1">
    <citation type="journal article" date="2019" name="Int. J. Syst. Evol. Microbiol.">
        <title>The Global Catalogue of Microorganisms (GCM) 10K type strain sequencing project: providing services to taxonomists for standard genome sequencing and annotation.</title>
        <authorList>
            <consortium name="The Broad Institute Genomics Platform"/>
            <consortium name="The Broad Institute Genome Sequencing Center for Infectious Disease"/>
            <person name="Wu L."/>
            <person name="Ma J."/>
        </authorList>
    </citation>
    <scope>NUCLEOTIDE SEQUENCE [LARGE SCALE GENOMIC DNA]</scope>
    <source>
        <strain evidence="7">JCM 17110</strain>
    </source>
</reference>
<name>A0ABP6WD49_9GAMM</name>
<dbReference type="InterPro" id="IPR005119">
    <property type="entry name" value="LysR_subst-bd"/>
</dbReference>
<dbReference type="PANTHER" id="PTHR30346:SF17">
    <property type="entry name" value="LYSR FAMILY TRANSCRIPTIONAL REGULATOR"/>
    <property type="match status" value="1"/>
</dbReference>
<evidence type="ECO:0000256" key="2">
    <source>
        <dbReference type="ARBA" id="ARBA00023015"/>
    </source>
</evidence>
<dbReference type="Gene3D" id="3.40.190.10">
    <property type="entry name" value="Periplasmic binding protein-like II"/>
    <property type="match status" value="2"/>
</dbReference>
<comment type="similarity">
    <text evidence="1">Belongs to the LysR transcriptional regulatory family.</text>
</comment>
<keyword evidence="4" id="KW-0804">Transcription</keyword>
<dbReference type="EMBL" id="BAABCX010000005">
    <property type="protein sequence ID" value="GAA3548289.1"/>
    <property type="molecule type" value="Genomic_DNA"/>
</dbReference>
<dbReference type="Pfam" id="PF03466">
    <property type="entry name" value="LysR_substrate"/>
    <property type="match status" value="1"/>
</dbReference>
<evidence type="ECO:0000256" key="3">
    <source>
        <dbReference type="ARBA" id="ARBA00023125"/>
    </source>
</evidence>
<proteinExistence type="inferred from homology"/>
<protein>
    <submittedName>
        <fullName evidence="6">LysR substrate-binding domain-containing protein</fullName>
    </submittedName>
</protein>
<evidence type="ECO:0000256" key="4">
    <source>
        <dbReference type="ARBA" id="ARBA00023163"/>
    </source>
</evidence>
<dbReference type="Gene3D" id="1.10.10.10">
    <property type="entry name" value="Winged helix-like DNA-binding domain superfamily/Winged helix DNA-binding domain"/>
    <property type="match status" value="1"/>
</dbReference>
<keyword evidence="2" id="KW-0805">Transcription regulation</keyword>
<dbReference type="InterPro" id="IPR036388">
    <property type="entry name" value="WH-like_DNA-bd_sf"/>
</dbReference>
<dbReference type="SUPFAM" id="SSF46785">
    <property type="entry name" value="Winged helix' DNA-binding domain"/>
    <property type="match status" value="1"/>
</dbReference>